<name>A0A402AAG6_9CHLR</name>
<evidence type="ECO:0000313" key="13">
    <source>
        <dbReference type="Proteomes" id="UP000287352"/>
    </source>
</evidence>
<evidence type="ECO:0000256" key="3">
    <source>
        <dbReference type="ARBA" id="ARBA00022676"/>
    </source>
</evidence>
<feature type="transmembrane region" description="Helical" evidence="9">
    <location>
        <begin position="182"/>
        <end position="198"/>
    </location>
</feature>
<proteinExistence type="predicted"/>
<feature type="transmembrane region" description="Helical" evidence="9">
    <location>
        <begin position="390"/>
        <end position="408"/>
    </location>
</feature>
<feature type="transmembrane region" description="Helical" evidence="9">
    <location>
        <begin position="204"/>
        <end position="220"/>
    </location>
</feature>
<comment type="caution">
    <text evidence="12">The sequence shown here is derived from an EMBL/GenBank/DDBJ whole genome shotgun (WGS) entry which is preliminary data.</text>
</comment>
<evidence type="ECO:0000256" key="4">
    <source>
        <dbReference type="ARBA" id="ARBA00022679"/>
    </source>
</evidence>
<feature type="transmembrane region" description="Helical" evidence="9">
    <location>
        <begin position="448"/>
        <end position="467"/>
    </location>
</feature>
<evidence type="ECO:0000259" key="11">
    <source>
        <dbReference type="Pfam" id="PF24878"/>
    </source>
</evidence>
<accession>A0A402AAG6</accession>
<protein>
    <submittedName>
        <fullName evidence="12">Uncharacterized protein</fullName>
    </submittedName>
</protein>
<feature type="transmembrane region" description="Helical" evidence="9">
    <location>
        <begin position="109"/>
        <end position="128"/>
    </location>
</feature>
<feature type="transmembrane region" description="Helical" evidence="9">
    <location>
        <begin position="135"/>
        <end position="152"/>
    </location>
</feature>
<evidence type="ECO:0000256" key="7">
    <source>
        <dbReference type="ARBA" id="ARBA00023136"/>
    </source>
</evidence>
<evidence type="ECO:0000256" key="9">
    <source>
        <dbReference type="SAM" id="Phobius"/>
    </source>
</evidence>
<dbReference type="InterPro" id="IPR056785">
    <property type="entry name" value="YkcA/B-like_C"/>
</dbReference>
<feature type="compositionally biased region" description="Gly residues" evidence="8">
    <location>
        <begin position="578"/>
        <end position="590"/>
    </location>
</feature>
<dbReference type="GO" id="GO:0005886">
    <property type="term" value="C:plasma membrane"/>
    <property type="evidence" value="ECO:0007669"/>
    <property type="project" value="UniProtKB-SubCell"/>
</dbReference>
<feature type="transmembrane region" description="Helical" evidence="9">
    <location>
        <begin position="227"/>
        <end position="246"/>
    </location>
</feature>
<keyword evidence="7 9" id="KW-0472">Membrane</keyword>
<reference evidence="13" key="1">
    <citation type="submission" date="2018-12" db="EMBL/GenBank/DDBJ databases">
        <title>Tengunoibacter tsumagoiensis gen. nov., sp. nov., Dictyobacter kobayashii sp. nov., D. alpinus sp. nov., and D. joshuensis sp. nov. and description of Dictyobacteraceae fam. nov. within the order Ktedonobacterales isolated from Tengu-no-mugimeshi.</title>
        <authorList>
            <person name="Wang C.M."/>
            <person name="Zheng Y."/>
            <person name="Sakai Y."/>
            <person name="Toyoda A."/>
            <person name="Minakuchi Y."/>
            <person name="Abe K."/>
            <person name="Yokota A."/>
            <person name="Yabe S."/>
        </authorList>
    </citation>
    <scope>NUCLEOTIDE SEQUENCE [LARGE SCALE GENOMIC DNA]</scope>
    <source>
        <strain evidence="13">Uno3</strain>
    </source>
</reference>
<evidence type="ECO:0000256" key="5">
    <source>
        <dbReference type="ARBA" id="ARBA00022692"/>
    </source>
</evidence>
<comment type="subcellular location">
    <subcellularLocation>
        <location evidence="1">Cell membrane</location>
        <topology evidence="1">Multi-pass membrane protein</topology>
    </subcellularLocation>
</comment>
<dbReference type="Pfam" id="PF13231">
    <property type="entry name" value="PMT_2"/>
    <property type="match status" value="1"/>
</dbReference>
<dbReference type="InterPro" id="IPR038731">
    <property type="entry name" value="RgtA/B/C-like"/>
</dbReference>
<feature type="region of interest" description="Disordered" evidence="8">
    <location>
        <begin position="578"/>
        <end position="605"/>
    </location>
</feature>
<dbReference type="AlphaFoldDB" id="A0A402AAG6"/>
<dbReference type="GO" id="GO:0009103">
    <property type="term" value="P:lipopolysaccharide biosynthetic process"/>
    <property type="evidence" value="ECO:0007669"/>
    <property type="project" value="UniProtKB-ARBA"/>
</dbReference>
<keyword evidence="2" id="KW-1003">Cell membrane</keyword>
<feature type="compositionally biased region" description="Low complexity" evidence="8">
    <location>
        <begin position="748"/>
        <end position="759"/>
    </location>
</feature>
<dbReference type="GO" id="GO:0016763">
    <property type="term" value="F:pentosyltransferase activity"/>
    <property type="evidence" value="ECO:0007669"/>
    <property type="project" value="TreeGrafter"/>
</dbReference>
<dbReference type="EMBL" id="BIFR01000002">
    <property type="protein sequence ID" value="GCE16163.1"/>
    <property type="molecule type" value="Genomic_DNA"/>
</dbReference>
<organism evidence="12 13">
    <name type="scientific">Tengunoibacter tsumagoiensis</name>
    <dbReference type="NCBI Taxonomy" id="2014871"/>
    <lineage>
        <taxon>Bacteria</taxon>
        <taxon>Bacillati</taxon>
        <taxon>Chloroflexota</taxon>
        <taxon>Ktedonobacteria</taxon>
        <taxon>Ktedonobacterales</taxon>
        <taxon>Dictyobacteraceae</taxon>
        <taxon>Tengunoibacter</taxon>
    </lineage>
</organism>
<feature type="domain" description="Putative mannosyltransferase YkcA/B-like C-terminal" evidence="11">
    <location>
        <begin position="630"/>
        <end position="698"/>
    </location>
</feature>
<gene>
    <name evidence="12" type="ORF">KTT_60220</name>
</gene>
<keyword evidence="3" id="KW-0328">Glycosyltransferase</keyword>
<keyword evidence="4" id="KW-0808">Transferase</keyword>
<dbReference type="InterPro" id="IPR050297">
    <property type="entry name" value="LipidA_mod_glycosyltrf_83"/>
</dbReference>
<dbReference type="PANTHER" id="PTHR33908:SF3">
    <property type="entry name" value="UNDECAPRENYL PHOSPHATE-ALPHA-4-AMINO-4-DEOXY-L-ARABINOSE ARABINOSYL TRANSFERASE"/>
    <property type="match status" value="1"/>
</dbReference>
<evidence type="ECO:0000313" key="12">
    <source>
        <dbReference type="EMBL" id="GCE16163.1"/>
    </source>
</evidence>
<feature type="transmembrane region" description="Helical" evidence="9">
    <location>
        <begin position="473"/>
        <end position="494"/>
    </location>
</feature>
<evidence type="ECO:0000256" key="6">
    <source>
        <dbReference type="ARBA" id="ARBA00022989"/>
    </source>
</evidence>
<feature type="region of interest" description="Disordered" evidence="8">
    <location>
        <begin position="748"/>
        <end position="768"/>
    </location>
</feature>
<keyword evidence="5 9" id="KW-0812">Transmembrane</keyword>
<feature type="transmembrane region" description="Helical" evidence="9">
    <location>
        <begin position="27"/>
        <end position="46"/>
    </location>
</feature>
<evidence type="ECO:0000256" key="1">
    <source>
        <dbReference type="ARBA" id="ARBA00004651"/>
    </source>
</evidence>
<feature type="transmembrane region" description="Helical" evidence="9">
    <location>
        <begin position="515"/>
        <end position="537"/>
    </location>
</feature>
<dbReference type="GO" id="GO:0010041">
    <property type="term" value="P:response to iron(III) ion"/>
    <property type="evidence" value="ECO:0007669"/>
    <property type="project" value="TreeGrafter"/>
</dbReference>
<feature type="transmembrane region" description="Helical" evidence="9">
    <location>
        <begin position="361"/>
        <end position="378"/>
    </location>
</feature>
<keyword evidence="6 9" id="KW-1133">Transmembrane helix</keyword>
<dbReference type="PANTHER" id="PTHR33908">
    <property type="entry name" value="MANNOSYLTRANSFERASE YKCB-RELATED"/>
    <property type="match status" value="1"/>
</dbReference>
<feature type="transmembrane region" description="Helical" evidence="9">
    <location>
        <begin position="158"/>
        <end position="175"/>
    </location>
</feature>
<evidence type="ECO:0000256" key="8">
    <source>
        <dbReference type="SAM" id="MobiDB-lite"/>
    </source>
</evidence>
<feature type="domain" description="Glycosyltransferase RgtA/B/C/D-like" evidence="10">
    <location>
        <begin position="86"/>
        <end position="244"/>
    </location>
</feature>
<evidence type="ECO:0000256" key="2">
    <source>
        <dbReference type="ARBA" id="ARBA00022475"/>
    </source>
</evidence>
<dbReference type="Proteomes" id="UP000287352">
    <property type="component" value="Unassembled WGS sequence"/>
</dbReference>
<feature type="transmembrane region" description="Helical" evidence="9">
    <location>
        <begin position="420"/>
        <end position="436"/>
    </location>
</feature>
<dbReference type="OrthoDB" id="9810398at2"/>
<evidence type="ECO:0000259" key="10">
    <source>
        <dbReference type="Pfam" id="PF13231"/>
    </source>
</evidence>
<dbReference type="Pfam" id="PF24878">
    <property type="entry name" value="YkcB_C"/>
    <property type="match status" value="1"/>
</dbReference>
<keyword evidence="13" id="KW-1185">Reference proteome</keyword>
<sequence>MADIVNASTVENPASLPSVPRLQLPRWWSRIALGGVLLLSLFMNFFQLGQNGYGNLYYAAGVRSMADNFHNFFFVSFDPGGFVTVDKPPVGFWLQTISTKIFGFTPFSIFLPQALCGFLAVLLLYFLVRRHFGEIAGLIAALVLAVTPISVVTDRNNTIDGTLALVLILAAWAVIRAAESGKLRWLLLSAAFVGLGFNIKMAEAYLVVPALGITYLLCAPGKIWTRVWHLAVALLVLLLLSLSWAATVDLIPASQRPYVGSTKDNSELSLAFGYNGLNRLHIGGNNGYGGRNRGVGNRTTEFASEAIATPTPAATVQPNNIPSGSGGTFNRQQIEQLANQYMQGGASGPLSLFGPSLGPQIAWLLPFGLLAIVALAWQRRPRFQTDRQQLALLLWGFWLLTMTIFFTLNGSFHQYYMTEMSPGLAAMVGIGTVVLWKDYLRVGWRGWLLPLAFIVTAGTQIYLLSSFPDWSQWMSPLIGLVIVIVALVLIVVRLKPDLSWRGTGVSARPGPSLRVTGAVVSAGFFMLLLAPTIWSGYSVIQNTENSAPTAGPNGLNDQARGVGVRAFSGGNQYGRGSGAAGFGRQGGNGDGLSRRNGSGGDGNQQTGLNAFAGAFGGFLGGGSAQADPALISYLEAHQGNTKFLVATPSSATADPIILTANKPVMALGGFGGSDPILTTEDLQNLIHDNTIRFFLLNSPRINQAIADLVPEGENANQGGGFNFGAFGTNVATGWVTSHCRIVPASQWQSQSRGSSSGTQLYDCASVPS</sequence>
<dbReference type="RefSeq" id="WP_126583544.1">
    <property type="nucleotide sequence ID" value="NZ_BIFR01000002.1"/>
</dbReference>